<evidence type="ECO:0000313" key="10">
    <source>
        <dbReference type="EMBL" id="ALP46199.1"/>
    </source>
</evidence>
<feature type="region of interest" description="Disordered" evidence="7">
    <location>
        <begin position="84"/>
        <end position="109"/>
    </location>
</feature>
<dbReference type="CDD" id="cd08330">
    <property type="entry name" value="CARD_ASC_NALP1"/>
    <property type="match status" value="1"/>
</dbReference>
<evidence type="ECO:0000256" key="3">
    <source>
        <dbReference type="ARBA" id="ARBA00022588"/>
    </source>
</evidence>
<name>A0A1S5Q899_PAROL</name>
<dbReference type="SMART" id="SM01289">
    <property type="entry name" value="PYRIN"/>
    <property type="match status" value="1"/>
</dbReference>
<dbReference type="Pfam" id="PF02758">
    <property type="entry name" value="PYRIN"/>
    <property type="match status" value="1"/>
</dbReference>
<dbReference type="InterPro" id="IPR001315">
    <property type="entry name" value="CARD"/>
</dbReference>
<feature type="domain" description="CARD" evidence="8">
    <location>
        <begin position="118"/>
        <end position="203"/>
    </location>
</feature>
<dbReference type="GO" id="GO:0006954">
    <property type="term" value="P:inflammatory response"/>
    <property type="evidence" value="ECO:0007669"/>
    <property type="project" value="UniProtKB-KW"/>
</dbReference>
<dbReference type="FunFam" id="1.10.533.10:FF:000013">
    <property type="entry name" value="Apoptosis-associated speck-like protein containing a CARD"/>
    <property type="match status" value="1"/>
</dbReference>
<dbReference type="PROSITE" id="PS50209">
    <property type="entry name" value="CARD"/>
    <property type="match status" value="1"/>
</dbReference>
<reference evidence="10" key="1">
    <citation type="journal article" date="2016" name="Fish Shellfish Immunol.">
        <title>Cloning and characterization of apoptosis-associated speck-like protein containing a CARD domain (ASC) gene from Japanese flounder Paralichthys olivaceus.</title>
        <authorList>
            <person name="Li S."/>
            <person name="Chen X."/>
            <person name="Peng W."/>
            <person name="Hao G."/>
            <person name="Geng X."/>
            <person name="Zhan W."/>
            <person name="Sun J."/>
        </authorList>
    </citation>
    <scope>NUCLEOTIDE SEQUENCE</scope>
</reference>
<keyword evidence="5" id="KW-0395">Inflammatory response</keyword>
<comment type="subcellular location">
    <subcellularLocation>
        <location evidence="1">Inflammasome</location>
    </subcellularLocation>
</comment>
<dbReference type="EMBL" id="KR818701">
    <property type="protein sequence ID" value="ALP46199.1"/>
    <property type="molecule type" value="mRNA"/>
</dbReference>
<dbReference type="PANTHER" id="PTHR46985">
    <property type="entry name" value="NACHT, LRR AND PYD DOMAINS-CONTAINING PROTEIN 1"/>
    <property type="match status" value="1"/>
</dbReference>
<dbReference type="AlphaFoldDB" id="A0A1S5Q899"/>
<dbReference type="GO" id="GO:0045087">
    <property type="term" value="P:innate immune response"/>
    <property type="evidence" value="ECO:0007669"/>
    <property type="project" value="UniProtKB-KW"/>
</dbReference>
<dbReference type="CDD" id="cd08321">
    <property type="entry name" value="Pyrin_ASC-like"/>
    <property type="match status" value="1"/>
</dbReference>
<dbReference type="PANTHER" id="PTHR46985:SF2">
    <property type="entry name" value="APOPTOSIS-ASSOCIATED SPECK-LIKE PROTEIN CONTAINING A CARD"/>
    <property type="match status" value="1"/>
</dbReference>
<dbReference type="SMR" id="A0A1S5Q899"/>
<evidence type="ECO:0000256" key="6">
    <source>
        <dbReference type="ARBA" id="ARBA00023233"/>
    </source>
</evidence>
<gene>
    <name evidence="10" type="primary">ASC</name>
</gene>
<dbReference type="Pfam" id="PF00619">
    <property type="entry name" value="CARD"/>
    <property type="match status" value="1"/>
</dbReference>
<dbReference type="InterPro" id="IPR033516">
    <property type="entry name" value="CARD8/ASC/NALP1_CARD"/>
</dbReference>
<keyword evidence="4" id="KW-0391">Immunity</keyword>
<evidence type="ECO:0000259" key="8">
    <source>
        <dbReference type="PROSITE" id="PS50209"/>
    </source>
</evidence>
<keyword evidence="2" id="KW-0963">Cytoplasm</keyword>
<protein>
    <submittedName>
        <fullName evidence="10">Apoptosis-associated speck-like protein containing a CARD</fullName>
    </submittedName>
</protein>
<organism evidence="10">
    <name type="scientific">Paralichthys olivaceus</name>
    <name type="common">Bastard halibut</name>
    <name type="synonym">Hippoglossus olivaceus</name>
    <dbReference type="NCBI Taxonomy" id="8255"/>
    <lineage>
        <taxon>Eukaryota</taxon>
        <taxon>Metazoa</taxon>
        <taxon>Chordata</taxon>
        <taxon>Craniata</taxon>
        <taxon>Vertebrata</taxon>
        <taxon>Euteleostomi</taxon>
        <taxon>Actinopterygii</taxon>
        <taxon>Neopterygii</taxon>
        <taxon>Teleostei</taxon>
        <taxon>Neoteleostei</taxon>
        <taxon>Acanthomorphata</taxon>
        <taxon>Carangaria</taxon>
        <taxon>Pleuronectiformes</taxon>
        <taxon>Pleuronectoidei</taxon>
        <taxon>Paralichthyidae</taxon>
        <taxon>Paralichthys</taxon>
    </lineage>
</organism>
<dbReference type="SUPFAM" id="SSF47986">
    <property type="entry name" value="DEATH domain"/>
    <property type="match status" value="2"/>
</dbReference>
<evidence type="ECO:0000256" key="1">
    <source>
        <dbReference type="ARBA" id="ARBA00004110"/>
    </source>
</evidence>
<dbReference type="InterPro" id="IPR051249">
    <property type="entry name" value="NLRP_Inflammasome"/>
</dbReference>
<dbReference type="InterPro" id="IPR011029">
    <property type="entry name" value="DEATH-like_dom_sf"/>
</dbReference>
<evidence type="ECO:0000256" key="5">
    <source>
        <dbReference type="ARBA" id="ARBA00023198"/>
    </source>
</evidence>
<dbReference type="PROSITE" id="PS50824">
    <property type="entry name" value="DAPIN"/>
    <property type="match status" value="1"/>
</dbReference>
<evidence type="ECO:0000256" key="2">
    <source>
        <dbReference type="ARBA" id="ARBA00022490"/>
    </source>
</evidence>
<keyword evidence="6" id="KW-1271">Inflammasome</keyword>
<evidence type="ECO:0000259" key="9">
    <source>
        <dbReference type="PROSITE" id="PS50824"/>
    </source>
</evidence>
<proteinExistence type="evidence at transcript level"/>
<dbReference type="Gene3D" id="1.10.533.10">
    <property type="entry name" value="Death Domain, Fas"/>
    <property type="match status" value="2"/>
</dbReference>
<feature type="domain" description="Pyrin" evidence="9">
    <location>
        <begin position="1"/>
        <end position="90"/>
    </location>
</feature>
<dbReference type="InterPro" id="IPR004020">
    <property type="entry name" value="DAPIN"/>
</dbReference>
<dbReference type="GO" id="GO:0042981">
    <property type="term" value="P:regulation of apoptotic process"/>
    <property type="evidence" value="ECO:0007669"/>
    <property type="project" value="InterPro"/>
</dbReference>
<evidence type="ECO:0000256" key="4">
    <source>
        <dbReference type="ARBA" id="ARBA00022859"/>
    </source>
</evidence>
<accession>A0A1S5Q899</accession>
<evidence type="ECO:0000256" key="7">
    <source>
        <dbReference type="SAM" id="MobiDB-lite"/>
    </source>
</evidence>
<keyword evidence="3" id="KW-0399">Innate immunity</keyword>
<dbReference type="GO" id="GO:0061702">
    <property type="term" value="C:canonical inflammasome complex"/>
    <property type="evidence" value="ECO:0007669"/>
    <property type="project" value="UniProtKB-SubCell"/>
</dbReference>
<sequence>MAPKTVRKLLADTLEDLSEQDLQKFRHQLVDRRGEPRVRLMRVEGKDFLVLTDVLVSTFTEKGAVSVAVEVLRDIDCNQDAERLEEEVAKQSSGSSDAARASCGANDGSGKAEGGCSEKHFVDQHKCQLISRVSNVGPILDELLEKNVIQQEAYDKIRALATSQEKMRELFSTSLKASETCKDIFYKILKKNEPYLVDDLQRQ</sequence>